<protein>
    <submittedName>
        <fullName evidence="1">Uncharacterized protein</fullName>
    </submittedName>
</protein>
<accession>A0ABW7T8B5</accession>
<dbReference type="Proteomes" id="UP001611162">
    <property type="component" value="Unassembled WGS sequence"/>
</dbReference>
<proteinExistence type="predicted"/>
<dbReference type="EMBL" id="JBIRRB010000006">
    <property type="protein sequence ID" value="MFI0912436.1"/>
    <property type="molecule type" value="Genomic_DNA"/>
</dbReference>
<comment type="caution">
    <text evidence="1">The sequence shown here is derived from an EMBL/GenBank/DDBJ whole genome shotgun (WGS) entry which is preliminary data.</text>
</comment>
<organism evidence="1 2">
    <name type="scientific">Streptomyces abikoensis</name>
    <dbReference type="NCBI Taxonomy" id="97398"/>
    <lineage>
        <taxon>Bacteria</taxon>
        <taxon>Bacillati</taxon>
        <taxon>Actinomycetota</taxon>
        <taxon>Actinomycetes</taxon>
        <taxon>Kitasatosporales</taxon>
        <taxon>Streptomycetaceae</taxon>
        <taxon>Streptomyces</taxon>
    </lineage>
</organism>
<keyword evidence="2" id="KW-1185">Reference proteome</keyword>
<gene>
    <name evidence="1" type="ORF">ACH4TF_18495</name>
</gene>
<evidence type="ECO:0000313" key="1">
    <source>
        <dbReference type="EMBL" id="MFI0912436.1"/>
    </source>
</evidence>
<reference evidence="1 2" key="1">
    <citation type="submission" date="2024-10" db="EMBL/GenBank/DDBJ databases">
        <title>The Natural Products Discovery Center: Release of the First 8490 Sequenced Strains for Exploring Actinobacteria Biosynthetic Diversity.</title>
        <authorList>
            <person name="Kalkreuter E."/>
            <person name="Kautsar S.A."/>
            <person name="Yang D."/>
            <person name="Bader C.D."/>
            <person name="Teijaro C.N."/>
            <person name="Fluegel L."/>
            <person name="Davis C.M."/>
            <person name="Simpson J.R."/>
            <person name="Lauterbach L."/>
            <person name="Steele A.D."/>
            <person name="Gui C."/>
            <person name="Meng S."/>
            <person name="Li G."/>
            <person name="Viehrig K."/>
            <person name="Ye F."/>
            <person name="Su P."/>
            <person name="Kiefer A.F."/>
            <person name="Nichols A."/>
            <person name="Cepeda A.J."/>
            <person name="Yan W."/>
            <person name="Fan B."/>
            <person name="Jiang Y."/>
            <person name="Adhikari A."/>
            <person name="Zheng C.-J."/>
            <person name="Schuster L."/>
            <person name="Cowan T.M."/>
            <person name="Smanski M.J."/>
            <person name="Chevrette M.G."/>
            <person name="De Carvalho L.P.S."/>
            <person name="Shen B."/>
        </authorList>
    </citation>
    <scope>NUCLEOTIDE SEQUENCE [LARGE SCALE GENOMIC DNA]</scope>
    <source>
        <strain evidence="1 2">NPDC020979</strain>
    </source>
</reference>
<sequence length="131" mass="14052">MSGTDIVAEIRSQYGREERQAGELYGDVFAAFESAGFPAYVETRGGLAVCAIAPDGTRFVVASEAALPWDRDALDGWHLSHVAEDEPSTPWRCTVYDTVVATLDYEEAIDVANLVSAARAHLGVCPKSAMA</sequence>
<dbReference type="RefSeq" id="WP_397613323.1">
    <property type="nucleotide sequence ID" value="NZ_JBIRRB010000006.1"/>
</dbReference>
<name>A0ABW7T8B5_9ACTN</name>
<evidence type="ECO:0000313" key="2">
    <source>
        <dbReference type="Proteomes" id="UP001611162"/>
    </source>
</evidence>